<evidence type="ECO:0000256" key="4">
    <source>
        <dbReference type="ARBA" id="ARBA00022737"/>
    </source>
</evidence>
<feature type="domain" description="Cadherin" evidence="12">
    <location>
        <begin position="350"/>
        <end position="454"/>
    </location>
</feature>
<keyword evidence="4" id="KW-0677">Repeat</keyword>
<organism evidence="15">
    <name type="scientific">Hydatigena taeniaeformis</name>
    <name type="common">Feline tapeworm</name>
    <name type="synonym">Taenia taeniaeformis</name>
    <dbReference type="NCBI Taxonomy" id="6205"/>
    <lineage>
        <taxon>Eukaryota</taxon>
        <taxon>Metazoa</taxon>
        <taxon>Spiralia</taxon>
        <taxon>Lophotrochozoa</taxon>
        <taxon>Platyhelminthes</taxon>
        <taxon>Cestoda</taxon>
        <taxon>Eucestoda</taxon>
        <taxon>Cyclophyllidea</taxon>
        <taxon>Taeniidae</taxon>
        <taxon>Hydatigera</taxon>
    </lineage>
</organism>
<gene>
    <name evidence="13" type="ORF">TTAC_LOCUS349</name>
</gene>
<evidence type="ECO:0000256" key="2">
    <source>
        <dbReference type="ARBA" id="ARBA00022692"/>
    </source>
</evidence>
<dbReference type="PRINTS" id="PR00205">
    <property type="entry name" value="CADHERIN"/>
</dbReference>
<dbReference type="WBParaSite" id="TTAC_0000034801-mRNA-1">
    <property type="protein sequence ID" value="TTAC_0000034801-mRNA-1"/>
    <property type="gene ID" value="TTAC_0000034801"/>
</dbReference>
<dbReference type="InterPro" id="IPR002126">
    <property type="entry name" value="Cadherin-like_dom"/>
</dbReference>
<keyword evidence="9" id="KW-0325">Glycoprotein</keyword>
<dbReference type="PANTHER" id="PTHR24028:SF146">
    <property type="entry name" value="CADHERIN 96CB, ISOFORM D-RELATED"/>
    <property type="match status" value="1"/>
</dbReference>
<dbReference type="EMBL" id="UYWX01000027">
    <property type="protein sequence ID" value="VDM16286.1"/>
    <property type="molecule type" value="Genomic_DNA"/>
</dbReference>
<evidence type="ECO:0000256" key="8">
    <source>
        <dbReference type="ARBA" id="ARBA00023136"/>
    </source>
</evidence>
<keyword evidence="3 11" id="KW-0732">Signal</keyword>
<keyword evidence="8" id="KW-0472">Membrane</keyword>
<name>A0A0R3WID0_HYDTA</name>
<proteinExistence type="predicted"/>
<reference evidence="13 14" key="2">
    <citation type="submission" date="2018-11" db="EMBL/GenBank/DDBJ databases">
        <authorList>
            <consortium name="Pathogen Informatics"/>
        </authorList>
    </citation>
    <scope>NUCLEOTIDE SEQUENCE [LARGE SCALE GENOMIC DNA]</scope>
</reference>
<dbReference type="FunFam" id="2.60.40.60:FF:000033">
    <property type="entry name" value="FAT atypical cadherin 1"/>
    <property type="match status" value="1"/>
</dbReference>
<dbReference type="GO" id="GO:0007156">
    <property type="term" value="P:homophilic cell adhesion via plasma membrane adhesion molecules"/>
    <property type="evidence" value="ECO:0007669"/>
    <property type="project" value="InterPro"/>
</dbReference>
<dbReference type="SUPFAM" id="SSF49313">
    <property type="entry name" value="Cadherin-like"/>
    <property type="match status" value="5"/>
</dbReference>
<dbReference type="InterPro" id="IPR015919">
    <property type="entry name" value="Cadherin-like_sf"/>
</dbReference>
<evidence type="ECO:0000256" key="11">
    <source>
        <dbReference type="SAM" id="SignalP"/>
    </source>
</evidence>
<evidence type="ECO:0000256" key="3">
    <source>
        <dbReference type="ARBA" id="ARBA00022729"/>
    </source>
</evidence>
<dbReference type="Pfam" id="PF08266">
    <property type="entry name" value="Cadherin_2"/>
    <property type="match status" value="1"/>
</dbReference>
<evidence type="ECO:0000256" key="7">
    <source>
        <dbReference type="ARBA" id="ARBA00022989"/>
    </source>
</evidence>
<comment type="subcellular location">
    <subcellularLocation>
        <location evidence="1">Membrane</location>
        <topology evidence="1">Single-pass membrane protein</topology>
    </subcellularLocation>
</comment>
<feature type="domain" description="Cadherin" evidence="12">
    <location>
        <begin position="155"/>
        <end position="328"/>
    </location>
</feature>
<reference evidence="15" key="1">
    <citation type="submission" date="2017-02" db="UniProtKB">
        <authorList>
            <consortium name="WormBaseParasite"/>
        </authorList>
    </citation>
    <scope>IDENTIFICATION</scope>
</reference>
<evidence type="ECO:0000313" key="13">
    <source>
        <dbReference type="EMBL" id="VDM16286.1"/>
    </source>
</evidence>
<feature type="signal peptide" evidence="11">
    <location>
        <begin position="1"/>
        <end position="16"/>
    </location>
</feature>
<dbReference type="InterPro" id="IPR050174">
    <property type="entry name" value="Protocadherin/Cadherin-CA"/>
</dbReference>
<evidence type="ECO:0000259" key="12">
    <source>
        <dbReference type="PROSITE" id="PS50268"/>
    </source>
</evidence>
<keyword evidence="7" id="KW-1133">Transmembrane helix</keyword>
<feature type="domain" description="Cadherin" evidence="12">
    <location>
        <begin position="594"/>
        <end position="704"/>
    </location>
</feature>
<keyword evidence="2" id="KW-0812">Transmembrane</keyword>
<evidence type="ECO:0000313" key="15">
    <source>
        <dbReference type="WBParaSite" id="TTAC_0000034801-mRNA-1"/>
    </source>
</evidence>
<dbReference type="PROSITE" id="PS50268">
    <property type="entry name" value="CADHERIN_2"/>
    <property type="match status" value="5"/>
</dbReference>
<dbReference type="Proteomes" id="UP000274429">
    <property type="component" value="Unassembled WGS sequence"/>
</dbReference>
<evidence type="ECO:0000256" key="1">
    <source>
        <dbReference type="ARBA" id="ARBA00004167"/>
    </source>
</evidence>
<keyword evidence="6" id="KW-0130">Cell adhesion</keyword>
<dbReference type="CDD" id="cd11304">
    <property type="entry name" value="Cadherin_repeat"/>
    <property type="match status" value="6"/>
</dbReference>
<dbReference type="STRING" id="6205.A0A0R3WID0"/>
<keyword evidence="5 10" id="KW-0106">Calcium</keyword>
<protein>
    <submittedName>
        <fullName evidence="15">Protocadherin-1</fullName>
    </submittedName>
</protein>
<evidence type="ECO:0000256" key="6">
    <source>
        <dbReference type="ARBA" id="ARBA00022889"/>
    </source>
</evidence>
<dbReference type="SMART" id="SM00112">
    <property type="entry name" value="CA"/>
    <property type="match status" value="5"/>
</dbReference>
<sequence>MIALSLFITLLPILSAMWATGQRASINVQFQLTEECPEGTLVGCLNEDVGLNAPHYITNKPNGDSYQLLTATRLFELDSISGKITTNGRIDREEICPPSQNSHQISTTDPTEAPCSIDLQVLRLESQPASGTYEPQVILVKIFVLDINDNAPKWQEDSVNITIPEHTAPGARFHLPVALDADCGPENTTSRYFLFSSSIPDVDYGGSHIHSPDVNRYFKLDTEVLEQKDPQHFVLDRWSNGWNLQACAGPTFRLWLQIIGEVDYETPGQISLIQRKQPLPKIDDKTDLSPRSFVLKLAAVDGSRFAPKTGSVTIRVNVKDINDHAPYFLPPEDSSVDGVYAKLRMDGALRRNSATIEVQENAPYGQALYTPHVVEPDISDRENLIFSFDGTTTPAARAVFGIREKDGTIFLKQSPDYETQSSYILPIVVSDGKYLDNQEVRIQIINLNDHAPIITVRPVRTKKTENEIQNQQHQQTQRYKPICLEVEEDRPPGHFIATVLLSDEDQVVGTSAFQNEGTAAFQCQINHDSLSLEPLFEGSQSQFKLLTRISFDREQLGELFVALTCHDSGQPRQTSRVDIKLQILDKNDNKPLFKHHPMVARIKENSVVGVNVYRLEAFDADVGKNAALVYSISGEGAENFKVDRHSGLVTTATIIDREIVGRFNLMVIVRDREGNETDSSEPVNEGTGMLTIEVLDENDCAPEFDKPLYQFLIDENAKINTPIGEVKARDNDATAENNKVRFHVS</sequence>
<dbReference type="Pfam" id="PF00028">
    <property type="entry name" value="Cadherin"/>
    <property type="match status" value="2"/>
</dbReference>
<evidence type="ECO:0000256" key="9">
    <source>
        <dbReference type="ARBA" id="ARBA00023180"/>
    </source>
</evidence>
<evidence type="ECO:0000256" key="5">
    <source>
        <dbReference type="ARBA" id="ARBA00022837"/>
    </source>
</evidence>
<feature type="domain" description="Cadherin" evidence="12">
    <location>
        <begin position="24"/>
        <end position="154"/>
    </location>
</feature>
<dbReference type="GO" id="GO:0005509">
    <property type="term" value="F:calcium ion binding"/>
    <property type="evidence" value="ECO:0007669"/>
    <property type="project" value="UniProtKB-UniRule"/>
</dbReference>
<dbReference type="OrthoDB" id="6252479at2759"/>
<evidence type="ECO:0000256" key="10">
    <source>
        <dbReference type="PROSITE-ProRule" id="PRU00043"/>
    </source>
</evidence>
<feature type="domain" description="Cadherin" evidence="12">
    <location>
        <begin position="478"/>
        <end position="593"/>
    </location>
</feature>
<accession>A0A0R3WID0</accession>
<dbReference type="InterPro" id="IPR020894">
    <property type="entry name" value="Cadherin_CS"/>
</dbReference>
<dbReference type="Gene3D" id="2.60.40.60">
    <property type="entry name" value="Cadherins"/>
    <property type="match status" value="6"/>
</dbReference>
<evidence type="ECO:0000313" key="14">
    <source>
        <dbReference type="Proteomes" id="UP000274429"/>
    </source>
</evidence>
<dbReference type="InterPro" id="IPR013164">
    <property type="entry name" value="Cadherin_N"/>
</dbReference>
<feature type="chain" id="PRO_5043132879" evidence="11">
    <location>
        <begin position="17"/>
        <end position="745"/>
    </location>
</feature>
<keyword evidence="14" id="KW-1185">Reference proteome</keyword>
<dbReference type="GO" id="GO:0005886">
    <property type="term" value="C:plasma membrane"/>
    <property type="evidence" value="ECO:0007669"/>
    <property type="project" value="InterPro"/>
</dbReference>
<dbReference type="PANTHER" id="PTHR24028">
    <property type="entry name" value="CADHERIN-87A"/>
    <property type="match status" value="1"/>
</dbReference>
<dbReference type="PROSITE" id="PS00232">
    <property type="entry name" value="CADHERIN_1"/>
    <property type="match status" value="3"/>
</dbReference>
<dbReference type="AlphaFoldDB" id="A0A0R3WID0"/>